<proteinExistence type="predicted"/>
<protein>
    <submittedName>
        <fullName evidence="2">Uncharacterized protein</fullName>
    </submittedName>
</protein>
<feature type="chain" id="PRO_5031386664" evidence="1">
    <location>
        <begin position="23"/>
        <end position="194"/>
    </location>
</feature>
<dbReference type="Gene3D" id="3.10.20.90">
    <property type="entry name" value="Phosphatidylinositol 3-kinase Catalytic Subunit, Chain A, domain 1"/>
    <property type="match status" value="1"/>
</dbReference>
<evidence type="ECO:0000256" key="1">
    <source>
        <dbReference type="SAM" id="SignalP"/>
    </source>
</evidence>
<dbReference type="Pfam" id="PF11816">
    <property type="entry name" value="DUF3337"/>
    <property type="match status" value="1"/>
</dbReference>
<accession>A0A7S3BWG9</accession>
<dbReference type="EMBL" id="HBHX01066578">
    <property type="protein sequence ID" value="CAE0147433.1"/>
    <property type="molecule type" value="Transcribed_RNA"/>
</dbReference>
<dbReference type="AlphaFoldDB" id="A0A7S3BWG9"/>
<gene>
    <name evidence="2" type="ORF">HERI1096_LOCUS36865</name>
</gene>
<evidence type="ECO:0000313" key="2">
    <source>
        <dbReference type="EMBL" id="CAE0147433.1"/>
    </source>
</evidence>
<keyword evidence="1" id="KW-0732">Signal</keyword>
<sequence length="194" mass="21353">MAQMLRMPLRRLLAALFTDWRAAFLHESGTKDPLEGKEALPSLKWRHLADVPVQLSKQGVVYHKSAASELDRVSAELIPHWVVNSVLQGQYTQPNSSKISFFLNPHPAGGMAPLPPGVNKLSSSKFLKVHKVAAYVASKLQSEGGEAEPELTLTCNDQLLPRTMSLASVQVFIWKSPGEDMQLQYRHGGTPSDA</sequence>
<organism evidence="2">
    <name type="scientific">Haptolina ericina</name>
    <dbReference type="NCBI Taxonomy" id="156174"/>
    <lineage>
        <taxon>Eukaryota</taxon>
        <taxon>Haptista</taxon>
        <taxon>Haptophyta</taxon>
        <taxon>Prymnesiophyceae</taxon>
        <taxon>Prymnesiales</taxon>
        <taxon>Prymnesiaceae</taxon>
        <taxon>Haptolina</taxon>
    </lineage>
</organism>
<feature type="signal peptide" evidence="1">
    <location>
        <begin position="1"/>
        <end position="22"/>
    </location>
</feature>
<dbReference type="InterPro" id="IPR021772">
    <property type="entry name" value="WDR48/Bun107"/>
</dbReference>
<name>A0A7S3BWG9_9EUKA</name>
<reference evidence="2" key="1">
    <citation type="submission" date="2021-01" db="EMBL/GenBank/DDBJ databases">
        <authorList>
            <person name="Corre E."/>
            <person name="Pelletier E."/>
            <person name="Niang G."/>
            <person name="Scheremetjew M."/>
            <person name="Finn R."/>
            <person name="Kale V."/>
            <person name="Holt S."/>
            <person name="Cochrane G."/>
            <person name="Meng A."/>
            <person name="Brown T."/>
            <person name="Cohen L."/>
        </authorList>
    </citation>
    <scope>NUCLEOTIDE SEQUENCE</scope>
    <source>
        <strain evidence="2">CCMP281</strain>
    </source>
</reference>